<dbReference type="EMBL" id="BMNG01000003">
    <property type="protein sequence ID" value="GGO39370.1"/>
    <property type="molecule type" value="Genomic_DNA"/>
</dbReference>
<name>A0ABQ2LNZ0_9ACTN</name>
<dbReference type="PANTHER" id="PTHR43162">
    <property type="match status" value="1"/>
</dbReference>
<comment type="caution">
    <text evidence="2">The sequence shown here is derived from an EMBL/GenBank/DDBJ whole genome shotgun (WGS) entry which is preliminary data.</text>
</comment>
<accession>A0ABQ2LNZ0</accession>
<evidence type="ECO:0000259" key="1">
    <source>
        <dbReference type="Pfam" id="PF05368"/>
    </source>
</evidence>
<dbReference type="Gene3D" id="3.90.25.10">
    <property type="entry name" value="UDP-galactose 4-epimerase, domain 1"/>
    <property type="match status" value="1"/>
</dbReference>
<sequence length="318" mass="33547">MAVSPSRMVPVRGRLLTMGMTKNTENTQQSTTVNTQAAEATSEALTVLVTGATGRVGSRVAEAALAAGHEVRAASRSGAVPFDWYDAETWADSLRGADVAFLAFQPDVGGPGAAEAVGAFARQAAELGVRHLVLLSARGETQAHPTEAALAESGVERWTVVRASWFAQNFSEGPLADVMVEGGELVFPGGEVLEPFIDVRDIADVVLAVLAGGDRYAGRILEISGGRLLSFRDAVAEISAVGGREFTYVPVPAQAYGAALTEFGVPEGEVEFLIELFETNLDGRNAHVSDGVREVLGREPREFTDFVREAAASGLWKG</sequence>
<keyword evidence="3" id="KW-1185">Reference proteome</keyword>
<dbReference type="Gene3D" id="3.40.50.720">
    <property type="entry name" value="NAD(P)-binding Rossmann-like Domain"/>
    <property type="match status" value="1"/>
</dbReference>
<dbReference type="Pfam" id="PF05368">
    <property type="entry name" value="NmrA"/>
    <property type="match status" value="1"/>
</dbReference>
<dbReference type="SUPFAM" id="SSF51735">
    <property type="entry name" value="NAD(P)-binding Rossmann-fold domains"/>
    <property type="match status" value="1"/>
</dbReference>
<dbReference type="PANTHER" id="PTHR43162:SF1">
    <property type="entry name" value="PRESTALK A DIFFERENTIATION PROTEIN A"/>
    <property type="match status" value="1"/>
</dbReference>
<evidence type="ECO:0000313" key="2">
    <source>
        <dbReference type="EMBL" id="GGO39370.1"/>
    </source>
</evidence>
<dbReference type="InterPro" id="IPR051604">
    <property type="entry name" value="Ergot_Alk_Oxidoreductase"/>
</dbReference>
<dbReference type="InterPro" id="IPR036291">
    <property type="entry name" value="NAD(P)-bd_dom_sf"/>
</dbReference>
<dbReference type="InterPro" id="IPR008030">
    <property type="entry name" value="NmrA-like"/>
</dbReference>
<reference evidence="3" key="1">
    <citation type="journal article" date="2019" name="Int. J. Syst. Evol. Microbiol.">
        <title>The Global Catalogue of Microorganisms (GCM) 10K type strain sequencing project: providing services to taxonomists for standard genome sequencing and annotation.</title>
        <authorList>
            <consortium name="The Broad Institute Genomics Platform"/>
            <consortium name="The Broad Institute Genome Sequencing Center for Infectious Disease"/>
            <person name="Wu L."/>
            <person name="Ma J."/>
        </authorList>
    </citation>
    <scope>NUCLEOTIDE SEQUENCE [LARGE SCALE GENOMIC DNA]</scope>
    <source>
        <strain evidence="3">CGMCC 4.7349</strain>
    </source>
</reference>
<protein>
    <submittedName>
        <fullName evidence="2">NmrA family transcriptional regulator</fullName>
    </submittedName>
</protein>
<gene>
    <name evidence="2" type="ORF">GCM10012286_15840</name>
</gene>
<proteinExistence type="predicted"/>
<dbReference type="Proteomes" id="UP000656881">
    <property type="component" value="Unassembled WGS sequence"/>
</dbReference>
<organism evidence="2 3">
    <name type="scientific">Streptomyces lasiicapitis</name>
    <dbReference type="NCBI Taxonomy" id="1923961"/>
    <lineage>
        <taxon>Bacteria</taxon>
        <taxon>Bacillati</taxon>
        <taxon>Actinomycetota</taxon>
        <taxon>Actinomycetes</taxon>
        <taxon>Kitasatosporales</taxon>
        <taxon>Streptomycetaceae</taxon>
        <taxon>Streptomyces</taxon>
    </lineage>
</organism>
<feature type="domain" description="NmrA-like" evidence="1">
    <location>
        <begin position="46"/>
        <end position="282"/>
    </location>
</feature>
<evidence type="ECO:0000313" key="3">
    <source>
        <dbReference type="Proteomes" id="UP000656881"/>
    </source>
</evidence>